<gene>
    <name evidence="1" type="ORF">J8C05_10190</name>
</gene>
<name>A0ABX8AYE7_9BACT</name>
<dbReference type="EMBL" id="CP072642">
    <property type="protein sequence ID" value="QUV93724.1"/>
    <property type="molecule type" value="Genomic_DNA"/>
</dbReference>
<dbReference type="RefSeq" id="WP_058868017.1">
    <property type="nucleotide sequence ID" value="NZ_CP072642.1"/>
</dbReference>
<evidence type="ECO:0000313" key="2">
    <source>
        <dbReference type="Proteomes" id="UP000677668"/>
    </source>
</evidence>
<proteinExistence type="predicted"/>
<organism evidence="1 2">
    <name type="scientific">Chloracidobacterium sp. N</name>
    <dbReference type="NCBI Taxonomy" id="2821540"/>
    <lineage>
        <taxon>Bacteria</taxon>
        <taxon>Pseudomonadati</taxon>
        <taxon>Acidobacteriota</taxon>
        <taxon>Terriglobia</taxon>
        <taxon>Terriglobales</taxon>
        <taxon>Acidobacteriaceae</taxon>
        <taxon>Chloracidobacterium</taxon>
        <taxon>Chloracidobacterium aggregatum</taxon>
    </lineage>
</organism>
<evidence type="ECO:0000313" key="1">
    <source>
        <dbReference type="EMBL" id="QUV93724.1"/>
    </source>
</evidence>
<dbReference type="Proteomes" id="UP000677668">
    <property type="component" value="Chromosome 1"/>
</dbReference>
<protein>
    <submittedName>
        <fullName evidence="1">Uncharacterized protein</fullName>
    </submittedName>
</protein>
<keyword evidence="2" id="KW-1185">Reference proteome</keyword>
<reference evidence="1 2" key="1">
    <citation type="submission" date="2021-03" db="EMBL/GenBank/DDBJ databases">
        <title>Genomic and phenotypic characterization of Chloracidobacterium isolates provides evidence for multiple species.</title>
        <authorList>
            <person name="Saini M.K."/>
            <person name="Costas A.M.G."/>
            <person name="Tank M."/>
            <person name="Bryant D.A."/>
        </authorList>
    </citation>
    <scope>NUCLEOTIDE SEQUENCE [LARGE SCALE GENOMIC DNA]</scope>
    <source>
        <strain evidence="1 2">N</strain>
    </source>
</reference>
<accession>A0ABX8AYE7</accession>
<sequence length="81" mass="8778">MKPVICTFCNSEIYTYVGPEPVELKAAHFKPTRPGWAAPKPGDPMYCPVCGSRFVGVSVQNKQLRMVVSSEYAGSGNVGKL</sequence>